<dbReference type="KEGG" id="tet:TTHERM_00695850"/>
<feature type="region of interest" description="Disordered" evidence="2">
    <location>
        <begin position="367"/>
        <end position="388"/>
    </location>
</feature>
<sequence>MRPGGNIKEELRKFRQVKYSQGLLDVNLNRTFENSKDLIKCQGTNTYKNDTQIQQKRSPILIANELEFNTSLEKNFFSNPILNGILSPNTVQKLELVKKMDAIEERQKNQSQELLFTDEDKENVNTINNAIVINKNNQQKPIKFTFEHKKSNNRYISQDQLALSRNTIFTTDKSFDFIDFKQNNGQNLNNNSRILEKEKNEQTATFKNQFTLECGGCTEREKIGYDSIDGNLTTPLSNTANIMDMNKKVRFSRSKDNSILDHEIVSFYQNIKASKERQMKTLKKSDAKSQLNISQIEQKSLNNTQKPPKKTNNITIKTDLLNDSILNKSLHKISNNNNLTVSSISLLKSCNQNSTILLSASPYNTRKSKSDRGFTRSLTPVNQCPQSQGSNTIEIKKLNLFEEDELRQQIDILLKEKEQDKLIIQSLQEDNKYLQKLSENSQQNHRFEIENHKMQIDMLQDKIFQQEAHIKHLTALNSLSHSQIDKEELDYLKNENANLREEKFQVENQAQQLNFFLNEKVQENMQLAEQIIFLRTELDKYSCNNTTN</sequence>
<keyword evidence="4" id="KW-1185">Reference proteome</keyword>
<dbReference type="HOGENOM" id="CLU_503002_0_0_1"/>
<accession>Q24C87</accession>
<protein>
    <submittedName>
        <fullName evidence="3">Uncharacterized protein</fullName>
    </submittedName>
</protein>
<dbReference type="AlphaFoldDB" id="Q24C87"/>
<dbReference type="GeneID" id="7837801"/>
<evidence type="ECO:0000313" key="3">
    <source>
        <dbReference type="EMBL" id="EAS05351.2"/>
    </source>
</evidence>
<name>Q24C87_TETTS</name>
<gene>
    <name evidence="3" type="ORF">TTHERM_00695850</name>
</gene>
<evidence type="ECO:0000313" key="4">
    <source>
        <dbReference type="Proteomes" id="UP000009168"/>
    </source>
</evidence>
<feature type="coiled-coil region" evidence="1">
    <location>
        <begin position="482"/>
        <end position="512"/>
    </location>
</feature>
<feature type="compositionally biased region" description="Polar residues" evidence="2">
    <location>
        <begin position="376"/>
        <end position="388"/>
    </location>
</feature>
<keyword evidence="1" id="KW-0175">Coiled coil</keyword>
<organism evidence="3 4">
    <name type="scientific">Tetrahymena thermophila (strain SB210)</name>
    <dbReference type="NCBI Taxonomy" id="312017"/>
    <lineage>
        <taxon>Eukaryota</taxon>
        <taxon>Sar</taxon>
        <taxon>Alveolata</taxon>
        <taxon>Ciliophora</taxon>
        <taxon>Intramacronucleata</taxon>
        <taxon>Oligohymenophorea</taxon>
        <taxon>Hymenostomatida</taxon>
        <taxon>Tetrahymenina</taxon>
        <taxon>Tetrahymenidae</taxon>
        <taxon>Tetrahymena</taxon>
    </lineage>
</organism>
<evidence type="ECO:0000256" key="1">
    <source>
        <dbReference type="SAM" id="Coils"/>
    </source>
</evidence>
<dbReference type="Proteomes" id="UP000009168">
    <property type="component" value="Unassembled WGS sequence"/>
</dbReference>
<dbReference type="RefSeq" id="XP_001025596.2">
    <property type="nucleotide sequence ID" value="XM_001025596.2"/>
</dbReference>
<evidence type="ECO:0000256" key="2">
    <source>
        <dbReference type="SAM" id="MobiDB-lite"/>
    </source>
</evidence>
<proteinExistence type="predicted"/>
<reference evidence="4" key="1">
    <citation type="journal article" date="2006" name="PLoS Biol.">
        <title>Macronuclear genome sequence of the ciliate Tetrahymena thermophila, a model eukaryote.</title>
        <authorList>
            <person name="Eisen J.A."/>
            <person name="Coyne R.S."/>
            <person name="Wu M."/>
            <person name="Wu D."/>
            <person name="Thiagarajan M."/>
            <person name="Wortman J.R."/>
            <person name="Badger J.H."/>
            <person name="Ren Q."/>
            <person name="Amedeo P."/>
            <person name="Jones K.M."/>
            <person name="Tallon L.J."/>
            <person name="Delcher A.L."/>
            <person name="Salzberg S.L."/>
            <person name="Silva J.C."/>
            <person name="Haas B.J."/>
            <person name="Majoros W.H."/>
            <person name="Farzad M."/>
            <person name="Carlton J.M."/>
            <person name="Smith R.K. Jr."/>
            <person name="Garg J."/>
            <person name="Pearlman R.E."/>
            <person name="Karrer K.M."/>
            <person name="Sun L."/>
            <person name="Manning G."/>
            <person name="Elde N.C."/>
            <person name="Turkewitz A.P."/>
            <person name="Asai D.J."/>
            <person name="Wilkes D.E."/>
            <person name="Wang Y."/>
            <person name="Cai H."/>
            <person name="Collins K."/>
            <person name="Stewart B.A."/>
            <person name="Lee S.R."/>
            <person name="Wilamowska K."/>
            <person name="Weinberg Z."/>
            <person name="Ruzzo W.L."/>
            <person name="Wloga D."/>
            <person name="Gaertig J."/>
            <person name="Frankel J."/>
            <person name="Tsao C.-C."/>
            <person name="Gorovsky M.A."/>
            <person name="Keeling P.J."/>
            <person name="Waller R.F."/>
            <person name="Patron N.J."/>
            <person name="Cherry J.M."/>
            <person name="Stover N.A."/>
            <person name="Krieger C.J."/>
            <person name="del Toro C."/>
            <person name="Ryder H.F."/>
            <person name="Williamson S.C."/>
            <person name="Barbeau R.A."/>
            <person name="Hamilton E.P."/>
            <person name="Orias E."/>
        </authorList>
    </citation>
    <scope>NUCLEOTIDE SEQUENCE [LARGE SCALE GENOMIC DNA]</scope>
    <source>
        <strain evidence="4">SB210</strain>
    </source>
</reference>
<dbReference type="EMBL" id="GG662372">
    <property type="protein sequence ID" value="EAS05351.2"/>
    <property type="molecule type" value="Genomic_DNA"/>
</dbReference>
<dbReference type="InParanoid" id="Q24C87"/>